<gene>
    <name evidence="1" type="ORF">NCTC10684_04053</name>
</gene>
<organism evidence="1 2">
    <name type="scientific">Aminobacter aminovorans</name>
    <name type="common">Chelatobacter heintzii</name>
    <dbReference type="NCBI Taxonomy" id="83263"/>
    <lineage>
        <taxon>Bacteria</taxon>
        <taxon>Pseudomonadati</taxon>
        <taxon>Pseudomonadota</taxon>
        <taxon>Alphaproteobacteria</taxon>
        <taxon>Hyphomicrobiales</taxon>
        <taxon>Phyllobacteriaceae</taxon>
        <taxon>Aminobacter</taxon>
    </lineage>
</organism>
<dbReference type="Proteomes" id="UP000254701">
    <property type="component" value="Unassembled WGS sequence"/>
</dbReference>
<dbReference type="RefSeq" id="WP_115732749.1">
    <property type="nucleotide sequence ID" value="NZ_BAAAVY010000037.1"/>
</dbReference>
<sequence length="93" mass="10652">MPEQSQPAAFSVDETVSLRSRAGVPLGTPNSFTVKTILPSDNGHRHYRIRSMEEAFDRIVPEANLVAADQCQTIHDDEARRNFRMRFAPKRRR</sequence>
<evidence type="ECO:0000313" key="2">
    <source>
        <dbReference type="Proteomes" id="UP000254701"/>
    </source>
</evidence>
<name>A0A380WPS0_AMIAI</name>
<reference evidence="1 2" key="1">
    <citation type="submission" date="2018-06" db="EMBL/GenBank/DDBJ databases">
        <authorList>
            <consortium name="Pathogen Informatics"/>
            <person name="Doyle S."/>
        </authorList>
    </citation>
    <scope>NUCLEOTIDE SEQUENCE [LARGE SCALE GENOMIC DNA]</scope>
    <source>
        <strain evidence="1 2">NCTC10684</strain>
    </source>
</reference>
<protein>
    <submittedName>
        <fullName evidence="1">Uncharacterized protein</fullName>
    </submittedName>
</protein>
<evidence type="ECO:0000313" key="1">
    <source>
        <dbReference type="EMBL" id="SUU90795.1"/>
    </source>
</evidence>
<proteinExistence type="predicted"/>
<dbReference type="AlphaFoldDB" id="A0A380WPS0"/>
<dbReference type="OrthoDB" id="8282301at2"/>
<accession>A0A380WPS0</accession>
<dbReference type="EMBL" id="UFSM01000001">
    <property type="protein sequence ID" value="SUU90795.1"/>
    <property type="molecule type" value="Genomic_DNA"/>
</dbReference>